<evidence type="ECO:0000256" key="1">
    <source>
        <dbReference type="ARBA" id="ARBA00010790"/>
    </source>
</evidence>
<dbReference type="EMBL" id="BMAT01010409">
    <property type="protein sequence ID" value="GFS26333.1"/>
    <property type="molecule type" value="Genomic_DNA"/>
</dbReference>
<gene>
    <name evidence="3" type="ORF">ElyMa_005210400</name>
</gene>
<reference evidence="3 4" key="1">
    <citation type="journal article" date="2021" name="Elife">
        <title>Chloroplast acquisition without the gene transfer in kleptoplastic sea slugs, Plakobranchus ocellatus.</title>
        <authorList>
            <person name="Maeda T."/>
            <person name="Takahashi S."/>
            <person name="Yoshida T."/>
            <person name="Shimamura S."/>
            <person name="Takaki Y."/>
            <person name="Nagai Y."/>
            <person name="Toyoda A."/>
            <person name="Suzuki Y."/>
            <person name="Arimoto A."/>
            <person name="Ishii H."/>
            <person name="Satoh N."/>
            <person name="Nishiyama T."/>
            <person name="Hasebe M."/>
            <person name="Maruyama T."/>
            <person name="Minagawa J."/>
            <person name="Obokata J."/>
            <person name="Shigenobu S."/>
        </authorList>
    </citation>
    <scope>NUCLEOTIDE SEQUENCE [LARGE SCALE GENOMIC DNA]</scope>
</reference>
<sequence length="184" mass="20572">MVKELHYREAYDYGFTCMSSVARPESRGNITLVSADPFDYPRISPNYLDKDYDMDILLKGVEGCKQLMTSKPMQAIGAKFLDTVPLKACKHHQFDSREYWACAIRQRPLTIYHPVGTCKMGPQGDPTAVVDSKLRVHGISGLRVVDASIMPWITSGNTHIPTIMIAEKAADIILGRQAPPLEDF</sequence>
<accession>A0AAV4JX85</accession>
<dbReference type="Gene3D" id="3.30.560.10">
    <property type="entry name" value="Glucose Oxidase, domain 3"/>
    <property type="match status" value="1"/>
</dbReference>
<dbReference type="Pfam" id="PF05199">
    <property type="entry name" value="GMC_oxred_C"/>
    <property type="match status" value="1"/>
</dbReference>
<feature type="domain" description="Glucose-methanol-choline oxidoreductase C-terminal" evidence="2">
    <location>
        <begin position="24"/>
        <end position="166"/>
    </location>
</feature>
<evidence type="ECO:0000259" key="2">
    <source>
        <dbReference type="Pfam" id="PF05199"/>
    </source>
</evidence>
<comment type="caution">
    <text evidence="3">The sequence shown here is derived from an EMBL/GenBank/DDBJ whole genome shotgun (WGS) entry which is preliminary data.</text>
</comment>
<dbReference type="InterPro" id="IPR012132">
    <property type="entry name" value="GMC_OxRdtase"/>
</dbReference>
<dbReference type="PANTHER" id="PTHR11552:SF147">
    <property type="entry name" value="CHOLINE DEHYDROGENASE, MITOCHONDRIAL"/>
    <property type="match status" value="1"/>
</dbReference>
<proteinExistence type="inferred from homology"/>
<name>A0AAV4JX85_9GAST</name>
<dbReference type="GO" id="GO:0016614">
    <property type="term" value="F:oxidoreductase activity, acting on CH-OH group of donors"/>
    <property type="evidence" value="ECO:0007669"/>
    <property type="project" value="InterPro"/>
</dbReference>
<dbReference type="InterPro" id="IPR036188">
    <property type="entry name" value="FAD/NAD-bd_sf"/>
</dbReference>
<dbReference type="InterPro" id="IPR007867">
    <property type="entry name" value="GMC_OxRtase_C"/>
</dbReference>
<keyword evidence="4" id="KW-1185">Reference proteome</keyword>
<organism evidence="3 4">
    <name type="scientific">Elysia marginata</name>
    <dbReference type="NCBI Taxonomy" id="1093978"/>
    <lineage>
        <taxon>Eukaryota</taxon>
        <taxon>Metazoa</taxon>
        <taxon>Spiralia</taxon>
        <taxon>Lophotrochozoa</taxon>
        <taxon>Mollusca</taxon>
        <taxon>Gastropoda</taxon>
        <taxon>Heterobranchia</taxon>
        <taxon>Euthyneura</taxon>
        <taxon>Panpulmonata</taxon>
        <taxon>Sacoglossa</taxon>
        <taxon>Placobranchoidea</taxon>
        <taxon>Plakobranchidae</taxon>
        <taxon>Elysia</taxon>
    </lineage>
</organism>
<dbReference type="Proteomes" id="UP000762676">
    <property type="component" value="Unassembled WGS sequence"/>
</dbReference>
<dbReference type="Gene3D" id="3.50.50.60">
    <property type="entry name" value="FAD/NAD(P)-binding domain"/>
    <property type="match status" value="1"/>
</dbReference>
<dbReference type="AlphaFoldDB" id="A0AAV4JX85"/>
<evidence type="ECO:0000313" key="4">
    <source>
        <dbReference type="Proteomes" id="UP000762676"/>
    </source>
</evidence>
<dbReference type="GO" id="GO:0050660">
    <property type="term" value="F:flavin adenine dinucleotide binding"/>
    <property type="evidence" value="ECO:0007669"/>
    <property type="project" value="InterPro"/>
</dbReference>
<dbReference type="PANTHER" id="PTHR11552">
    <property type="entry name" value="GLUCOSE-METHANOL-CHOLINE GMC OXIDOREDUCTASE"/>
    <property type="match status" value="1"/>
</dbReference>
<comment type="similarity">
    <text evidence="1">Belongs to the GMC oxidoreductase family.</text>
</comment>
<dbReference type="SUPFAM" id="SSF51905">
    <property type="entry name" value="FAD/NAD(P)-binding domain"/>
    <property type="match status" value="1"/>
</dbReference>
<protein>
    <submittedName>
        <fullName evidence="3">Oxygen-dependent choline dehydrogenase</fullName>
    </submittedName>
</protein>
<evidence type="ECO:0000313" key="3">
    <source>
        <dbReference type="EMBL" id="GFS26333.1"/>
    </source>
</evidence>
<dbReference type="SUPFAM" id="SSF54373">
    <property type="entry name" value="FAD-linked reductases, C-terminal domain"/>
    <property type="match status" value="1"/>
</dbReference>